<proteinExistence type="predicted"/>
<evidence type="ECO:0000313" key="3">
    <source>
        <dbReference type="Proteomes" id="UP001301797"/>
    </source>
</evidence>
<feature type="transmembrane region" description="Helical" evidence="1">
    <location>
        <begin position="302"/>
        <end position="320"/>
    </location>
</feature>
<dbReference type="EMBL" id="CP043875">
    <property type="protein sequence ID" value="WOF17127.1"/>
    <property type="molecule type" value="Genomic_DNA"/>
</dbReference>
<feature type="transmembrane region" description="Helical" evidence="1">
    <location>
        <begin position="28"/>
        <end position="46"/>
    </location>
</feature>
<feature type="transmembrane region" description="Helical" evidence="1">
    <location>
        <begin position="52"/>
        <end position="76"/>
    </location>
</feature>
<feature type="transmembrane region" description="Helical" evidence="1">
    <location>
        <begin position="129"/>
        <end position="151"/>
    </location>
</feature>
<feature type="transmembrane region" description="Helical" evidence="1">
    <location>
        <begin position="257"/>
        <end position="273"/>
    </location>
</feature>
<organism evidence="2 3">
    <name type="scientific">Methanochimaera problematica</name>
    <dbReference type="NCBI Taxonomy" id="2609417"/>
    <lineage>
        <taxon>Archaea</taxon>
        <taxon>Methanobacteriati</taxon>
        <taxon>Methanobacteriota</taxon>
        <taxon>Stenosarchaea group</taxon>
        <taxon>Methanomicrobia</taxon>
        <taxon>Methanomicrobiales</taxon>
        <taxon>Methanomicrobiaceae</taxon>
        <taxon>Methanochimaera</taxon>
    </lineage>
</organism>
<feature type="transmembrane region" description="Helical" evidence="1">
    <location>
        <begin position="107"/>
        <end position="122"/>
    </location>
</feature>
<dbReference type="RefSeq" id="WP_317136584.1">
    <property type="nucleotide sequence ID" value="NZ_CP043875.1"/>
</dbReference>
<keyword evidence="3" id="KW-1185">Reference proteome</keyword>
<feature type="transmembrane region" description="Helical" evidence="1">
    <location>
        <begin position="83"/>
        <end position="101"/>
    </location>
</feature>
<evidence type="ECO:0008006" key="4">
    <source>
        <dbReference type="Google" id="ProtNLM"/>
    </source>
</evidence>
<keyword evidence="1" id="KW-1133">Transmembrane helix</keyword>
<protein>
    <recommendedName>
        <fullName evidence="4">DUF2029 domain-containing protein</fullName>
    </recommendedName>
</protein>
<reference evidence="2 3" key="1">
    <citation type="submission" date="2019-09" db="EMBL/GenBank/DDBJ databases">
        <title>The complete genome of Methanoplanus sp. FWC-SCC4.</title>
        <authorList>
            <person name="Chen S.-C."/>
            <person name="Zhou Y.-Z."/>
            <person name="Lai M.-C."/>
        </authorList>
    </citation>
    <scope>NUCLEOTIDE SEQUENCE [LARGE SCALE GENOMIC DNA]</scope>
    <source>
        <strain evidence="2 3">FWC-SCC4</strain>
    </source>
</reference>
<evidence type="ECO:0000313" key="2">
    <source>
        <dbReference type="EMBL" id="WOF17127.1"/>
    </source>
</evidence>
<keyword evidence="1" id="KW-0812">Transmembrane</keyword>
<dbReference type="KEGG" id="mefw:F1737_10785"/>
<feature type="transmembrane region" description="Helical" evidence="1">
    <location>
        <begin position="229"/>
        <end position="248"/>
    </location>
</feature>
<evidence type="ECO:0000256" key="1">
    <source>
        <dbReference type="SAM" id="Phobius"/>
    </source>
</evidence>
<keyword evidence="1" id="KW-0472">Membrane</keyword>
<accession>A0AA97FE07</accession>
<name>A0AA97FE07_9EURY</name>
<dbReference type="Proteomes" id="UP001301797">
    <property type="component" value="Chromosome"/>
</dbReference>
<gene>
    <name evidence="2" type="ORF">F1737_10785</name>
</gene>
<feature type="transmembrane region" description="Helical" evidence="1">
    <location>
        <begin position="166"/>
        <end position="184"/>
    </location>
</feature>
<dbReference type="AlphaFoldDB" id="A0AA97FE07"/>
<feature type="transmembrane region" description="Helical" evidence="1">
    <location>
        <begin position="332"/>
        <end position="356"/>
    </location>
</feature>
<feature type="transmembrane region" description="Helical" evidence="1">
    <location>
        <begin position="191"/>
        <end position="209"/>
    </location>
</feature>
<sequence>MFDISIYLQYAVNIYGGQIPYVDFPVEYPVLFLIPVLLPLPFAVLTNDAYTYIYAYQIIMSVFDLFTLIFVYLISLKIFDKKTAFISGILYATAFSAAYFILTKFDSFPTFLLTLALMLTLYNKQIEGYISIILGFFTKIFPALAAPYIILYNSDNSDLKTEILKFLKYALPFGIILFIPLFLLNPEIINTYLFATGTSVGVYANTATYTISSILNALGLNISPDSVSVVMYTLMILTFIYLILTAFFQKIKEERRLLSFILLTIFSAVFFTKFHSPQYIVWMTPFFAILLAESLKGIIMFYAVQALAYAEFPLLFNTFYQNQEYIFSMGTSGWYTIVFFFTIEYLVLLVTILFIIKNDKGLTDSFKELPKTLVSRYKIK</sequence>
<dbReference type="GeneID" id="85230660"/>